<gene>
    <name evidence="1" type="ORF">HC246_10100</name>
</gene>
<dbReference type="RefSeq" id="WP_169363276.1">
    <property type="nucleotide sequence ID" value="NZ_JAAVJL010000001.1"/>
</dbReference>
<organism evidence="1 2">
    <name type="scientific">Pseudanabaena yagii GIHE-NHR1</name>
    <dbReference type="NCBI Taxonomy" id="2722753"/>
    <lineage>
        <taxon>Bacteria</taxon>
        <taxon>Bacillati</taxon>
        <taxon>Cyanobacteriota</taxon>
        <taxon>Cyanophyceae</taxon>
        <taxon>Pseudanabaenales</taxon>
        <taxon>Pseudanabaenaceae</taxon>
        <taxon>Pseudanabaena</taxon>
        <taxon>Pseudanabaena yagii</taxon>
    </lineage>
</organism>
<comment type="caution">
    <text evidence="1">The sequence shown here is derived from an EMBL/GenBank/DDBJ whole genome shotgun (WGS) entry which is preliminary data.</text>
</comment>
<name>A0ABX1LTM4_9CYAN</name>
<evidence type="ECO:0008006" key="3">
    <source>
        <dbReference type="Google" id="ProtNLM"/>
    </source>
</evidence>
<dbReference type="Proteomes" id="UP000738376">
    <property type="component" value="Unassembled WGS sequence"/>
</dbReference>
<reference evidence="1 2" key="1">
    <citation type="submission" date="2020-03" db="EMBL/GenBank/DDBJ databases">
        <title>Draft Genome Sequence of 2-Methylisoborneol Producing Pseudanabaena yagii Strain GIHE-NHR1 Isolated from North Han River in South Korea.</title>
        <authorList>
            <person name="Jeong J."/>
        </authorList>
    </citation>
    <scope>NUCLEOTIDE SEQUENCE [LARGE SCALE GENOMIC DNA]</scope>
    <source>
        <strain evidence="1 2">GIHE-NHR1</strain>
    </source>
</reference>
<accession>A0ABX1LTM4</accession>
<evidence type="ECO:0000313" key="2">
    <source>
        <dbReference type="Proteomes" id="UP000738376"/>
    </source>
</evidence>
<proteinExistence type="predicted"/>
<keyword evidence="2" id="KW-1185">Reference proteome</keyword>
<dbReference type="EMBL" id="JAAVJL010000001">
    <property type="protein sequence ID" value="NMF58361.1"/>
    <property type="molecule type" value="Genomic_DNA"/>
</dbReference>
<sequence>MATFHSVIAPDHHHLAAIGRIVVLWTFVEHSIESLVWELANLKQPYAQSVTTHLQTLALIDMSKTLLNQHFAGTDLEERSKTLLNRIANQLRVKRNMVVHGIWSPTGTPEKISIMQTTARGILNFKVGEEMTSNDILDIAAEIDECLFQLTKLSFEVSNALQTKLSSP</sequence>
<protein>
    <recommendedName>
        <fullName evidence="3">RiboL-PSP-HEPN domain-containing protein</fullName>
    </recommendedName>
</protein>
<evidence type="ECO:0000313" key="1">
    <source>
        <dbReference type="EMBL" id="NMF58361.1"/>
    </source>
</evidence>